<feature type="compositionally biased region" description="Basic and acidic residues" evidence="1">
    <location>
        <begin position="132"/>
        <end position="149"/>
    </location>
</feature>
<feature type="compositionally biased region" description="Basic and acidic residues" evidence="1">
    <location>
        <begin position="163"/>
        <end position="173"/>
    </location>
</feature>
<name>A0AAD2CTK7_9STRA</name>
<sequence length="259" mass="27880">MMNTDSSRQGKRHIPDGQSMPSIDDSFLEQNAVPSMEEEYCDNRDGAILPTSMMSPGGRRRLLMTGRVYSDSDVLSESEASIGDNTCEDTVPSVDITVDKESPEKQPPDDGKSTKAGNPSSGKSPDPPSLADEFRDEEHGKSAHKESTARTKNGGPRRITVKRSRDGTSRSDPSDVGVDDPLVREKSNIDSDTILSKSHKKTFIIWMLIVLVVLAYGGGVFTGVAISNGSDRSVTLITPAPTSPPTLQPTLFARDDGAN</sequence>
<dbReference type="Proteomes" id="UP001295423">
    <property type="component" value="Unassembled WGS sequence"/>
</dbReference>
<feature type="region of interest" description="Disordered" evidence="1">
    <location>
        <begin position="240"/>
        <end position="259"/>
    </location>
</feature>
<gene>
    <name evidence="3" type="ORF">CYCCA115_LOCUS9758</name>
</gene>
<feature type="region of interest" description="Disordered" evidence="1">
    <location>
        <begin position="75"/>
        <end position="183"/>
    </location>
</feature>
<keyword evidence="2" id="KW-1133">Transmembrane helix</keyword>
<evidence type="ECO:0000313" key="3">
    <source>
        <dbReference type="EMBL" id="CAJ1945614.1"/>
    </source>
</evidence>
<accession>A0AAD2CTK7</accession>
<feature type="compositionally biased region" description="Basic and acidic residues" evidence="1">
    <location>
        <begin position="97"/>
        <end position="113"/>
    </location>
</feature>
<organism evidence="3 4">
    <name type="scientific">Cylindrotheca closterium</name>
    <dbReference type="NCBI Taxonomy" id="2856"/>
    <lineage>
        <taxon>Eukaryota</taxon>
        <taxon>Sar</taxon>
        <taxon>Stramenopiles</taxon>
        <taxon>Ochrophyta</taxon>
        <taxon>Bacillariophyta</taxon>
        <taxon>Bacillariophyceae</taxon>
        <taxon>Bacillariophycidae</taxon>
        <taxon>Bacillariales</taxon>
        <taxon>Bacillariaceae</taxon>
        <taxon>Cylindrotheca</taxon>
    </lineage>
</organism>
<evidence type="ECO:0000313" key="4">
    <source>
        <dbReference type="Proteomes" id="UP001295423"/>
    </source>
</evidence>
<keyword evidence="2" id="KW-0472">Membrane</keyword>
<keyword evidence="2" id="KW-0812">Transmembrane</keyword>
<feature type="transmembrane region" description="Helical" evidence="2">
    <location>
        <begin position="203"/>
        <end position="226"/>
    </location>
</feature>
<reference evidence="3" key="1">
    <citation type="submission" date="2023-08" db="EMBL/GenBank/DDBJ databases">
        <authorList>
            <person name="Audoor S."/>
            <person name="Bilcke G."/>
        </authorList>
    </citation>
    <scope>NUCLEOTIDE SEQUENCE</scope>
</reference>
<comment type="caution">
    <text evidence="3">The sequence shown here is derived from an EMBL/GenBank/DDBJ whole genome shotgun (WGS) entry which is preliminary data.</text>
</comment>
<feature type="region of interest" description="Disordered" evidence="1">
    <location>
        <begin position="1"/>
        <end position="58"/>
    </location>
</feature>
<protein>
    <submittedName>
        <fullName evidence="3">Uncharacterized protein</fullName>
    </submittedName>
</protein>
<evidence type="ECO:0000256" key="2">
    <source>
        <dbReference type="SAM" id="Phobius"/>
    </source>
</evidence>
<dbReference type="EMBL" id="CAKOGP040001446">
    <property type="protein sequence ID" value="CAJ1945614.1"/>
    <property type="molecule type" value="Genomic_DNA"/>
</dbReference>
<evidence type="ECO:0000256" key="1">
    <source>
        <dbReference type="SAM" id="MobiDB-lite"/>
    </source>
</evidence>
<keyword evidence="4" id="KW-1185">Reference proteome</keyword>
<proteinExistence type="predicted"/>
<dbReference type="AlphaFoldDB" id="A0AAD2CTK7"/>